<reference evidence="11" key="1">
    <citation type="submission" date="2017-02" db="UniProtKB">
        <authorList>
            <consortium name="WormBaseParasite"/>
        </authorList>
    </citation>
    <scope>IDENTIFICATION</scope>
</reference>
<dbReference type="Gene3D" id="3.40.50.1820">
    <property type="entry name" value="alpha/beta hydrolase"/>
    <property type="match status" value="1"/>
</dbReference>
<dbReference type="PANTHER" id="PTHR46812:SF1">
    <property type="entry name" value="CARBOXYMETHYLENEBUTENOLIDASE HOMOLOG"/>
    <property type="match status" value="1"/>
</dbReference>
<evidence type="ECO:0000256" key="5">
    <source>
        <dbReference type="ARBA" id="ARBA00022801"/>
    </source>
</evidence>
<evidence type="ECO:0000256" key="4">
    <source>
        <dbReference type="ARBA" id="ARBA00022490"/>
    </source>
</evidence>
<keyword evidence="10" id="KW-1185">Reference proteome</keyword>
<dbReference type="InterPro" id="IPR002925">
    <property type="entry name" value="Dienelactn_hydro"/>
</dbReference>
<keyword evidence="5" id="KW-0378">Hydrolase</keyword>
<evidence type="ECO:0000256" key="2">
    <source>
        <dbReference type="ARBA" id="ARBA00008456"/>
    </source>
</evidence>
<dbReference type="SUPFAM" id="SSF53474">
    <property type="entry name" value="alpha/beta-Hydrolases"/>
    <property type="match status" value="1"/>
</dbReference>
<evidence type="ECO:0000259" key="7">
    <source>
        <dbReference type="Pfam" id="PF01738"/>
    </source>
</evidence>
<feature type="region of interest" description="Disordered" evidence="6">
    <location>
        <begin position="294"/>
        <end position="324"/>
    </location>
</feature>
<accession>A0A0R3TNS9</accession>
<dbReference type="PANTHER" id="PTHR46812">
    <property type="entry name" value="CARBOXYMETHYLENEBUTENOLIDASE HOMOLOG"/>
    <property type="match status" value="1"/>
</dbReference>
<feature type="compositionally biased region" description="Low complexity" evidence="6">
    <location>
        <begin position="1"/>
        <end position="12"/>
    </location>
</feature>
<feature type="domain" description="Dienelactone hydrolase" evidence="7">
    <location>
        <begin position="75"/>
        <end position="263"/>
    </location>
</feature>
<organism evidence="11">
    <name type="scientific">Rodentolepis nana</name>
    <name type="common">Dwarf tapeworm</name>
    <name type="synonym">Hymenolepis nana</name>
    <dbReference type="NCBI Taxonomy" id="102285"/>
    <lineage>
        <taxon>Eukaryota</taxon>
        <taxon>Metazoa</taxon>
        <taxon>Spiralia</taxon>
        <taxon>Lophotrochozoa</taxon>
        <taxon>Platyhelminthes</taxon>
        <taxon>Cestoda</taxon>
        <taxon>Eucestoda</taxon>
        <taxon>Cyclophyllidea</taxon>
        <taxon>Hymenolepididae</taxon>
        <taxon>Rodentolepis</taxon>
    </lineage>
</organism>
<sequence>MARGLQKIQSQKKNQEKQQSKKGPSDNKKTAEMSSNNTSIQPENPGLAPFNYQCRGTDILLPNNIHAYFVSTSSLAPACMGIVIVHDVFGFKINKTRRYADILAAKANANVLMPDFFQGGDPWPLNDFPAKDQENFSSWLKKVGNWNYITQVLSTSNDYLKTLLSEEHRNSLGILGFSWGGKQVMRACSSKCYGYVAGVSIDGYMLEAEDAEKLNIPVFFMPSGDNKSIDTIKSILKKRPFGDRCRYFTFGDESHGFASALGDLNNQNTLEAVNHTITLSSAFFIENARDAEKAGKEKSEHSISKKTASSKEILSSGLNIARSS</sequence>
<evidence type="ECO:0000256" key="6">
    <source>
        <dbReference type="SAM" id="MobiDB-lite"/>
    </source>
</evidence>
<gene>
    <name evidence="9" type="ORF">HNAJ_LOCUS9061</name>
</gene>
<dbReference type="InterPro" id="IPR007513">
    <property type="entry name" value="SERF-like_N"/>
</dbReference>
<dbReference type="InterPro" id="IPR029058">
    <property type="entry name" value="AB_hydrolase_fold"/>
</dbReference>
<comment type="similarity">
    <text evidence="2">Belongs to the dienelactone hydrolase family.</text>
</comment>
<protein>
    <recommendedName>
        <fullName evidence="3">Carboxymethylenebutenolidase homolog</fullName>
    </recommendedName>
</protein>
<dbReference type="EMBL" id="UZAE01012480">
    <property type="protein sequence ID" value="VDO05338.1"/>
    <property type="molecule type" value="Genomic_DNA"/>
</dbReference>
<dbReference type="STRING" id="102285.A0A0R3TNS9"/>
<dbReference type="AlphaFoldDB" id="A0A0R3TNS9"/>
<dbReference type="OrthoDB" id="17560at2759"/>
<feature type="domain" description="Small EDRK-rich factor-like N-terminal" evidence="8">
    <location>
        <begin position="1"/>
        <end position="32"/>
    </location>
</feature>
<dbReference type="GO" id="GO:0016787">
    <property type="term" value="F:hydrolase activity"/>
    <property type="evidence" value="ECO:0007669"/>
    <property type="project" value="UniProtKB-KW"/>
</dbReference>
<keyword evidence="4" id="KW-0963">Cytoplasm</keyword>
<dbReference type="Proteomes" id="UP000278807">
    <property type="component" value="Unassembled WGS sequence"/>
</dbReference>
<feature type="region of interest" description="Disordered" evidence="6">
    <location>
        <begin position="1"/>
        <end position="46"/>
    </location>
</feature>
<dbReference type="ESTHER" id="hymnn-a0a0r3tns9">
    <property type="family name" value="CMBL"/>
</dbReference>
<dbReference type="GO" id="GO:0005829">
    <property type="term" value="C:cytosol"/>
    <property type="evidence" value="ECO:0007669"/>
    <property type="project" value="UniProtKB-SubCell"/>
</dbReference>
<comment type="subcellular location">
    <subcellularLocation>
        <location evidence="1">Cytoplasm</location>
        <location evidence="1">Cytosol</location>
    </subcellularLocation>
</comment>
<evidence type="ECO:0000259" key="8">
    <source>
        <dbReference type="Pfam" id="PF04419"/>
    </source>
</evidence>
<reference evidence="9 10" key="2">
    <citation type="submission" date="2018-11" db="EMBL/GenBank/DDBJ databases">
        <authorList>
            <consortium name="Pathogen Informatics"/>
        </authorList>
    </citation>
    <scope>NUCLEOTIDE SEQUENCE [LARGE SCALE GENOMIC DNA]</scope>
</reference>
<evidence type="ECO:0000256" key="1">
    <source>
        <dbReference type="ARBA" id="ARBA00004514"/>
    </source>
</evidence>
<feature type="compositionally biased region" description="Basic and acidic residues" evidence="6">
    <location>
        <begin position="294"/>
        <end position="303"/>
    </location>
</feature>
<evidence type="ECO:0000313" key="11">
    <source>
        <dbReference type="WBParaSite" id="HNAJ_0000906501-mRNA-1"/>
    </source>
</evidence>
<dbReference type="InterPro" id="IPR042946">
    <property type="entry name" value="CMBL"/>
</dbReference>
<feature type="compositionally biased region" description="Basic and acidic residues" evidence="6">
    <location>
        <begin position="13"/>
        <end position="31"/>
    </location>
</feature>
<dbReference type="Pfam" id="PF04419">
    <property type="entry name" value="SERF-like_N"/>
    <property type="match status" value="1"/>
</dbReference>
<feature type="compositionally biased region" description="Polar residues" evidence="6">
    <location>
        <begin position="305"/>
        <end position="324"/>
    </location>
</feature>
<name>A0A0R3TNS9_RODNA</name>
<evidence type="ECO:0000313" key="10">
    <source>
        <dbReference type="Proteomes" id="UP000278807"/>
    </source>
</evidence>
<feature type="compositionally biased region" description="Polar residues" evidence="6">
    <location>
        <begin position="32"/>
        <end position="42"/>
    </location>
</feature>
<dbReference type="WBParaSite" id="HNAJ_0000906501-mRNA-1">
    <property type="protein sequence ID" value="HNAJ_0000906501-mRNA-1"/>
    <property type="gene ID" value="HNAJ_0000906501"/>
</dbReference>
<evidence type="ECO:0000313" key="9">
    <source>
        <dbReference type="EMBL" id="VDO05338.1"/>
    </source>
</evidence>
<dbReference type="Pfam" id="PF01738">
    <property type="entry name" value="DLH"/>
    <property type="match status" value="1"/>
</dbReference>
<proteinExistence type="inferred from homology"/>
<evidence type="ECO:0000256" key="3">
    <source>
        <dbReference type="ARBA" id="ARBA00014180"/>
    </source>
</evidence>